<dbReference type="AlphaFoldDB" id="A0A7M7J7R0"/>
<evidence type="ECO:0000256" key="1">
    <source>
        <dbReference type="ARBA" id="ARBA00023054"/>
    </source>
</evidence>
<feature type="region of interest" description="Disordered" evidence="2">
    <location>
        <begin position="300"/>
        <end position="414"/>
    </location>
</feature>
<dbReference type="RefSeq" id="XP_022647423.1">
    <property type="nucleotide sequence ID" value="XM_022791688.1"/>
</dbReference>
<feature type="compositionally biased region" description="Basic and acidic residues" evidence="2">
    <location>
        <begin position="1"/>
        <end position="17"/>
    </location>
</feature>
<feature type="compositionally biased region" description="Basic and acidic residues" evidence="2">
    <location>
        <begin position="393"/>
        <end position="411"/>
    </location>
</feature>
<dbReference type="PANTHER" id="PTHR21549">
    <property type="entry name" value="MUTATED IN BLADDER CANCER 1"/>
    <property type="match status" value="1"/>
</dbReference>
<dbReference type="GeneID" id="111244481"/>
<dbReference type="EnsemblMetazoa" id="XM_022791680">
    <property type="protein sequence ID" value="XP_022647415"/>
    <property type="gene ID" value="LOC111244481"/>
</dbReference>
<dbReference type="OrthoDB" id="448087at2759"/>
<feature type="compositionally biased region" description="Basic and acidic residues" evidence="2">
    <location>
        <begin position="300"/>
        <end position="309"/>
    </location>
</feature>
<feature type="region of interest" description="Disordered" evidence="2">
    <location>
        <begin position="1"/>
        <end position="37"/>
    </location>
</feature>
<dbReference type="InParanoid" id="A0A7M7J7R0"/>
<dbReference type="KEGG" id="vde:111244481"/>
<dbReference type="PANTHER" id="PTHR21549:SF1">
    <property type="entry name" value="COILED-COIL DOMAIN-CONTAINING PROTEIN 148"/>
    <property type="match status" value="1"/>
</dbReference>
<protein>
    <submittedName>
        <fullName evidence="3">Uncharacterized protein</fullName>
    </submittedName>
</protein>
<dbReference type="RefSeq" id="XP_022647415.1">
    <property type="nucleotide sequence ID" value="XM_022791680.1"/>
</dbReference>
<evidence type="ECO:0000313" key="3">
    <source>
        <dbReference type="EnsemblMetazoa" id="XP_022647415"/>
    </source>
</evidence>
<organism evidence="3 4">
    <name type="scientific">Varroa destructor</name>
    <name type="common">Honeybee mite</name>
    <dbReference type="NCBI Taxonomy" id="109461"/>
    <lineage>
        <taxon>Eukaryota</taxon>
        <taxon>Metazoa</taxon>
        <taxon>Ecdysozoa</taxon>
        <taxon>Arthropoda</taxon>
        <taxon>Chelicerata</taxon>
        <taxon>Arachnida</taxon>
        <taxon>Acari</taxon>
        <taxon>Parasitiformes</taxon>
        <taxon>Mesostigmata</taxon>
        <taxon>Gamasina</taxon>
        <taxon>Dermanyssoidea</taxon>
        <taxon>Varroidae</taxon>
        <taxon>Varroa</taxon>
    </lineage>
</organism>
<dbReference type="Proteomes" id="UP000594260">
    <property type="component" value="Unplaced"/>
</dbReference>
<keyword evidence="1" id="KW-0175">Coiled coil</keyword>
<feature type="compositionally biased region" description="Basic residues" evidence="2">
    <location>
        <begin position="351"/>
        <end position="360"/>
    </location>
</feature>
<dbReference type="InterPro" id="IPR039902">
    <property type="entry name" value="CCDC148/CCDC112"/>
</dbReference>
<dbReference type="EnsemblMetazoa" id="XM_022791695">
    <property type="protein sequence ID" value="XP_022647430"/>
    <property type="gene ID" value="LOC111244481"/>
</dbReference>
<feature type="compositionally biased region" description="Basic residues" evidence="2">
    <location>
        <begin position="375"/>
        <end position="385"/>
    </location>
</feature>
<reference evidence="3" key="1">
    <citation type="submission" date="2021-01" db="UniProtKB">
        <authorList>
            <consortium name="EnsemblMetazoa"/>
        </authorList>
    </citation>
    <scope>IDENTIFICATION</scope>
</reference>
<dbReference type="RefSeq" id="XP_022647430.1">
    <property type="nucleotide sequence ID" value="XM_022791695.1"/>
</dbReference>
<sequence length="486" mass="55920">MSKKEKNSKNGAKEGKSKATSRKKGNQSNTDLAAMAQQHRQIWSNEWKRLKDQEESVKNDVVDKLRYLSCQSLDDAAGRCLETWIDLELDATKFYDSASSSIQFFKRLVQRCRDEGISPELEAEIEAASFELNQLTEKLAQDRIDAEYEVMQAFDIPMLTSVRFTFARNVDEEFLAAHKEDSKIRRHQLGELKQLDQDFEKKLREIDKAHKTEEEPADWTTDDYQVVQHVLEQYPKSLPNRRALIMDILRRRFPHRSILDVSTYMAWCQNQVFYRSKVNSTVQDWERARIQWLREAGKAMKDEQMERQARRQPTNRKLSLERAAKVPRQRTKSEPPPVGQWKKEFADGGKKKAGSLKKIKAASGDKSKTGTKGTKASKYKPRSRSSSKQPNKTAKEKSDLSKDQTQRHALKEANLSVGRSSRGVCLLDTSFSALLNDASKTLARQRDKGPRVCTVKRAVTYILLNGGLKHRLLRFPKQRKPAQGRC</sequence>
<keyword evidence="4" id="KW-1185">Reference proteome</keyword>
<feature type="compositionally biased region" description="Basic and acidic residues" evidence="2">
    <location>
        <begin position="341"/>
        <end position="350"/>
    </location>
</feature>
<evidence type="ECO:0000313" key="4">
    <source>
        <dbReference type="Proteomes" id="UP000594260"/>
    </source>
</evidence>
<accession>A0A7M7J7R0</accession>
<dbReference type="EnsemblMetazoa" id="XM_022791688">
    <property type="protein sequence ID" value="XP_022647423"/>
    <property type="gene ID" value="LOC111244481"/>
</dbReference>
<evidence type="ECO:0000256" key="2">
    <source>
        <dbReference type="SAM" id="MobiDB-lite"/>
    </source>
</evidence>
<name>A0A7M7J7R0_VARDE</name>
<proteinExistence type="predicted"/>